<evidence type="ECO:0000313" key="3">
    <source>
        <dbReference type="Proteomes" id="UP000604825"/>
    </source>
</evidence>
<feature type="region of interest" description="Disordered" evidence="1">
    <location>
        <begin position="46"/>
        <end position="105"/>
    </location>
</feature>
<reference evidence="2" key="1">
    <citation type="submission" date="2020-10" db="EMBL/GenBank/DDBJ databases">
        <authorList>
            <person name="Han B."/>
            <person name="Lu T."/>
            <person name="Zhao Q."/>
            <person name="Huang X."/>
            <person name="Zhao Y."/>
        </authorList>
    </citation>
    <scope>NUCLEOTIDE SEQUENCE</scope>
</reference>
<name>A0A811RWE3_9POAL</name>
<dbReference type="EMBL" id="CAJGYO010000017">
    <property type="protein sequence ID" value="CAD6334267.1"/>
    <property type="molecule type" value="Genomic_DNA"/>
</dbReference>
<protein>
    <submittedName>
        <fullName evidence="2">Uncharacterized protein</fullName>
    </submittedName>
</protein>
<keyword evidence="3" id="KW-1185">Reference proteome</keyword>
<proteinExistence type="predicted"/>
<evidence type="ECO:0000313" key="2">
    <source>
        <dbReference type="EMBL" id="CAD6334267.1"/>
    </source>
</evidence>
<dbReference type="AlphaFoldDB" id="A0A811RWE3"/>
<evidence type="ECO:0000256" key="1">
    <source>
        <dbReference type="SAM" id="MobiDB-lite"/>
    </source>
</evidence>
<gene>
    <name evidence="2" type="ORF">NCGR_LOCUS58365</name>
</gene>
<accession>A0A811RWE3</accession>
<comment type="caution">
    <text evidence="2">The sequence shown here is derived from an EMBL/GenBank/DDBJ whole genome shotgun (WGS) entry which is preliminary data.</text>
</comment>
<organism evidence="2 3">
    <name type="scientific">Miscanthus lutarioriparius</name>
    <dbReference type="NCBI Taxonomy" id="422564"/>
    <lineage>
        <taxon>Eukaryota</taxon>
        <taxon>Viridiplantae</taxon>
        <taxon>Streptophyta</taxon>
        <taxon>Embryophyta</taxon>
        <taxon>Tracheophyta</taxon>
        <taxon>Spermatophyta</taxon>
        <taxon>Magnoliopsida</taxon>
        <taxon>Liliopsida</taxon>
        <taxon>Poales</taxon>
        <taxon>Poaceae</taxon>
        <taxon>PACMAD clade</taxon>
        <taxon>Panicoideae</taxon>
        <taxon>Andropogonodae</taxon>
        <taxon>Andropogoneae</taxon>
        <taxon>Saccharinae</taxon>
        <taxon>Miscanthus</taxon>
    </lineage>
</organism>
<dbReference type="Proteomes" id="UP000604825">
    <property type="component" value="Unassembled WGS sequence"/>
</dbReference>
<sequence>MGQKHQGYVSISTSHINSGSLVYGVINLRAAAARAAISVRQTYARKRKCPRKIAAAQDTAEEDNSDNYERDEAQGQQSESKVGTDEDEDSSAPATIAATREGHFN</sequence>